<dbReference type="PRINTS" id="PR00344">
    <property type="entry name" value="BCTRLSENSOR"/>
</dbReference>
<dbReference type="EMBL" id="JSAQ01000001">
    <property type="protein sequence ID" value="KGO07069.1"/>
    <property type="molecule type" value="Genomic_DNA"/>
</dbReference>
<comment type="catalytic activity">
    <reaction evidence="1">
        <text>ATP + protein L-histidine = ADP + protein N-phospho-L-histidine.</text>
        <dbReference type="EC" id="2.7.13.3"/>
    </reaction>
</comment>
<sequence length="396" mass="44731">MNFSAQPHIARWFIIISSLIITTLILWNVSLFFDQLKDAEQSKVEIYAAAMRALANTSEVNLESRNRDTRILSNELTSLQSLIISDNRTIPLLLYQLEADTFVPQNIPDADKLSQEDLRQLAEEYALVNEPIAITFDGVEEQTLYYGNSAIINQIKYFPIALIVIVILFIALIYFYYLTSKAGSQNLLWAGMAKETAHQIGTPLSSLVGWTEILKTENVDPDYIAEMTKDINRLETITNRFSKIGSVPDLKKVDLIAETQEAYDYLSKRSSKLITFTLDIPQGQLPVMLNKELYGWTFENLIKNAIDAMKGKGALTITITRDTRFAIVQITDTGKGIAKSKFNKIFEPGFTTKKRGWGLGLSLARRIIEEYHDGRIKVLESEVNKGTTMQIALRLA</sequence>
<keyword evidence="6 11" id="KW-0418">Kinase</keyword>
<dbReference type="Pfam" id="PF02518">
    <property type="entry name" value="HATPase_c"/>
    <property type="match status" value="1"/>
</dbReference>
<dbReference type="InterPro" id="IPR003594">
    <property type="entry name" value="HATPase_dom"/>
</dbReference>
<dbReference type="AlphaFoldDB" id="A0A0A2GUX4"/>
<keyword evidence="9" id="KW-0812">Transmembrane</keyword>
<dbReference type="SMART" id="SM00387">
    <property type="entry name" value="HATPase_c"/>
    <property type="match status" value="1"/>
</dbReference>
<dbReference type="Proteomes" id="UP000030140">
    <property type="component" value="Unassembled WGS sequence"/>
</dbReference>
<proteinExistence type="predicted"/>
<name>A0A0A2GUX4_9FLAO</name>
<dbReference type="Gene3D" id="1.10.287.130">
    <property type="match status" value="1"/>
</dbReference>
<dbReference type="CDD" id="cd00082">
    <property type="entry name" value="HisKA"/>
    <property type="match status" value="1"/>
</dbReference>
<dbReference type="GO" id="GO:0005524">
    <property type="term" value="F:ATP binding"/>
    <property type="evidence" value="ECO:0007669"/>
    <property type="project" value="UniProtKB-KW"/>
</dbReference>
<evidence type="ECO:0000259" key="10">
    <source>
        <dbReference type="PROSITE" id="PS50109"/>
    </source>
</evidence>
<dbReference type="OrthoDB" id="9815750at2"/>
<dbReference type="PANTHER" id="PTHR43065">
    <property type="entry name" value="SENSOR HISTIDINE KINASE"/>
    <property type="match status" value="1"/>
</dbReference>
<evidence type="ECO:0000256" key="9">
    <source>
        <dbReference type="SAM" id="Phobius"/>
    </source>
</evidence>
<comment type="caution">
    <text evidence="11">The sequence shown here is derived from an EMBL/GenBank/DDBJ whole genome shotgun (WGS) entry which is preliminary data.</text>
</comment>
<accession>A0A0A2GUX4</accession>
<dbReference type="InterPro" id="IPR005467">
    <property type="entry name" value="His_kinase_dom"/>
</dbReference>
<keyword evidence="7" id="KW-0067">ATP-binding</keyword>
<keyword evidence="3" id="KW-0597">Phosphoprotein</keyword>
<dbReference type="InterPro" id="IPR003661">
    <property type="entry name" value="HisK_dim/P_dom"/>
</dbReference>
<dbReference type="SUPFAM" id="SSF47384">
    <property type="entry name" value="Homodimeric domain of signal transducing histidine kinase"/>
    <property type="match status" value="1"/>
</dbReference>
<reference evidence="11 12" key="1">
    <citation type="submission" date="2014-10" db="EMBL/GenBank/DDBJ databases">
        <title>Draft genome sequence of the proteorhodopsin-containing marine bacterium Dokdonia donghaensis.</title>
        <authorList>
            <person name="Gomez-Consarnau L."/>
            <person name="Gonzalez J.M."/>
            <person name="Riedel T."/>
            <person name="Jaenicke S."/>
            <person name="Wagner-Doebler I."/>
            <person name="Fuhrman J.A."/>
        </authorList>
    </citation>
    <scope>NUCLEOTIDE SEQUENCE [LARGE SCALE GENOMIC DNA]</scope>
    <source>
        <strain evidence="11 12">DSW-1</strain>
    </source>
</reference>
<dbReference type="PANTHER" id="PTHR43065:SF46">
    <property type="entry name" value="C4-DICARBOXYLATE TRANSPORT SENSOR PROTEIN DCTB"/>
    <property type="match status" value="1"/>
</dbReference>
<dbReference type="PROSITE" id="PS50109">
    <property type="entry name" value="HIS_KIN"/>
    <property type="match status" value="1"/>
</dbReference>
<feature type="domain" description="Histidine kinase" evidence="10">
    <location>
        <begin position="195"/>
        <end position="396"/>
    </location>
</feature>
<evidence type="ECO:0000256" key="7">
    <source>
        <dbReference type="ARBA" id="ARBA00022840"/>
    </source>
</evidence>
<evidence type="ECO:0000313" key="12">
    <source>
        <dbReference type="Proteomes" id="UP000030140"/>
    </source>
</evidence>
<dbReference type="GO" id="GO:0000155">
    <property type="term" value="F:phosphorelay sensor kinase activity"/>
    <property type="evidence" value="ECO:0007669"/>
    <property type="project" value="InterPro"/>
</dbReference>
<dbReference type="PATRIC" id="fig|1300343.5.peg.804"/>
<evidence type="ECO:0000313" key="11">
    <source>
        <dbReference type="EMBL" id="KGO07069.1"/>
    </source>
</evidence>
<evidence type="ECO:0000256" key="3">
    <source>
        <dbReference type="ARBA" id="ARBA00022553"/>
    </source>
</evidence>
<evidence type="ECO:0000256" key="5">
    <source>
        <dbReference type="ARBA" id="ARBA00022741"/>
    </source>
</evidence>
<dbReference type="InterPro" id="IPR036097">
    <property type="entry name" value="HisK_dim/P_sf"/>
</dbReference>
<dbReference type="EC" id="2.7.13.3" evidence="2"/>
<dbReference type="InterPro" id="IPR036890">
    <property type="entry name" value="HATPase_C_sf"/>
</dbReference>
<evidence type="ECO:0000256" key="2">
    <source>
        <dbReference type="ARBA" id="ARBA00012438"/>
    </source>
</evidence>
<keyword evidence="9" id="KW-1133">Transmembrane helix</keyword>
<keyword evidence="5" id="KW-0547">Nucleotide-binding</keyword>
<gene>
    <name evidence="11" type="ORF">NV36_09605</name>
</gene>
<dbReference type="Gene3D" id="3.30.565.10">
    <property type="entry name" value="Histidine kinase-like ATPase, C-terminal domain"/>
    <property type="match status" value="1"/>
</dbReference>
<dbReference type="RefSeq" id="WP_035326622.1">
    <property type="nucleotide sequence ID" value="NZ_CP015125.1"/>
</dbReference>
<organism evidence="11 12">
    <name type="scientific">Dokdonia donghaensis DSW-1</name>
    <dbReference type="NCBI Taxonomy" id="1300343"/>
    <lineage>
        <taxon>Bacteria</taxon>
        <taxon>Pseudomonadati</taxon>
        <taxon>Bacteroidota</taxon>
        <taxon>Flavobacteriia</taxon>
        <taxon>Flavobacteriales</taxon>
        <taxon>Flavobacteriaceae</taxon>
        <taxon>Dokdonia</taxon>
    </lineage>
</organism>
<feature type="transmembrane region" description="Helical" evidence="9">
    <location>
        <begin position="157"/>
        <end position="177"/>
    </location>
</feature>
<keyword evidence="4" id="KW-0808">Transferase</keyword>
<evidence type="ECO:0000256" key="8">
    <source>
        <dbReference type="ARBA" id="ARBA00023012"/>
    </source>
</evidence>
<evidence type="ECO:0000256" key="6">
    <source>
        <dbReference type="ARBA" id="ARBA00022777"/>
    </source>
</evidence>
<keyword evidence="12" id="KW-1185">Reference proteome</keyword>
<dbReference type="InterPro" id="IPR004358">
    <property type="entry name" value="Sig_transdc_His_kin-like_C"/>
</dbReference>
<evidence type="ECO:0000256" key="1">
    <source>
        <dbReference type="ARBA" id="ARBA00000085"/>
    </source>
</evidence>
<evidence type="ECO:0000256" key="4">
    <source>
        <dbReference type="ARBA" id="ARBA00022679"/>
    </source>
</evidence>
<keyword evidence="9" id="KW-0472">Membrane</keyword>
<dbReference type="CDD" id="cd00075">
    <property type="entry name" value="HATPase"/>
    <property type="match status" value="1"/>
</dbReference>
<feature type="transmembrane region" description="Helical" evidence="9">
    <location>
        <begin position="12"/>
        <end position="33"/>
    </location>
</feature>
<dbReference type="KEGG" id="ddo:I597_0793"/>
<protein>
    <recommendedName>
        <fullName evidence="2">histidine kinase</fullName>
        <ecNumber evidence="2">2.7.13.3</ecNumber>
    </recommendedName>
</protein>
<dbReference type="SUPFAM" id="SSF55874">
    <property type="entry name" value="ATPase domain of HSP90 chaperone/DNA topoisomerase II/histidine kinase"/>
    <property type="match status" value="1"/>
</dbReference>
<keyword evidence="8" id="KW-0902">Two-component regulatory system</keyword>